<evidence type="ECO:0000256" key="3">
    <source>
        <dbReference type="ARBA" id="ARBA00022833"/>
    </source>
</evidence>
<keyword evidence="8" id="KW-1185">Reference proteome</keyword>
<evidence type="ECO:0000256" key="2">
    <source>
        <dbReference type="ARBA" id="ARBA00022723"/>
    </source>
</evidence>
<comment type="similarity">
    <text evidence="5">Belongs to the zinc-containing alcohol dehydrogenase family.</text>
</comment>
<dbReference type="InterPro" id="IPR013154">
    <property type="entry name" value="ADH-like_N"/>
</dbReference>
<evidence type="ECO:0000256" key="4">
    <source>
        <dbReference type="ARBA" id="ARBA00023002"/>
    </source>
</evidence>
<dbReference type="GO" id="GO:0016491">
    <property type="term" value="F:oxidoreductase activity"/>
    <property type="evidence" value="ECO:0007669"/>
    <property type="project" value="UniProtKB-KW"/>
</dbReference>
<dbReference type="STRING" id="285351.SAMN04488035_0078"/>
<reference evidence="8" key="1">
    <citation type="submission" date="2016-10" db="EMBL/GenBank/DDBJ databases">
        <authorList>
            <person name="Varghese N."/>
            <person name="Submissions S."/>
        </authorList>
    </citation>
    <scope>NUCLEOTIDE SEQUENCE [LARGE SCALE GENOMIC DNA]</scope>
    <source>
        <strain evidence="8">DSM 19083</strain>
    </source>
</reference>
<dbReference type="SUPFAM" id="SSF50129">
    <property type="entry name" value="GroES-like"/>
    <property type="match status" value="1"/>
</dbReference>
<keyword evidence="4" id="KW-0560">Oxidoreductase</keyword>
<keyword evidence="2 5" id="KW-0479">Metal-binding</keyword>
<dbReference type="Pfam" id="PF08240">
    <property type="entry name" value="ADH_N"/>
    <property type="match status" value="1"/>
</dbReference>
<gene>
    <name evidence="7" type="ORF">SAMN04488035_0078</name>
</gene>
<keyword evidence="3 5" id="KW-0862">Zinc</keyword>
<protein>
    <submittedName>
        <fullName evidence="7">Threonine dehydrogenase</fullName>
    </submittedName>
</protein>
<name>A0A1I2CDH3_9MICO</name>
<comment type="cofactor">
    <cofactor evidence="1 5">
        <name>Zn(2+)</name>
        <dbReference type="ChEBI" id="CHEBI:29105"/>
    </cofactor>
</comment>
<dbReference type="Pfam" id="PF00107">
    <property type="entry name" value="ADH_zinc_N"/>
    <property type="match status" value="1"/>
</dbReference>
<dbReference type="SUPFAM" id="SSF51735">
    <property type="entry name" value="NAD(P)-binding Rossmann-fold domains"/>
    <property type="match status" value="1"/>
</dbReference>
<dbReference type="AlphaFoldDB" id="A0A1I2CDH3"/>
<evidence type="ECO:0000256" key="1">
    <source>
        <dbReference type="ARBA" id="ARBA00001947"/>
    </source>
</evidence>
<proteinExistence type="inferred from homology"/>
<dbReference type="PROSITE" id="PS00059">
    <property type="entry name" value="ADH_ZINC"/>
    <property type="match status" value="1"/>
</dbReference>
<dbReference type="SMART" id="SM00829">
    <property type="entry name" value="PKS_ER"/>
    <property type="match status" value="1"/>
</dbReference>
<dbReference type="InterPro" id="IPR020843">
    <property type="entry name" value="ER"/>
</dbReference>
<evidence type="ECO:0000256" key="5">
    <source>
        <dbReference type="RuleBase" id="RU361277"/>
    </source>
</evidence>
<organism evidence="7 8">
    <name type="scientific">Flavimobilis marinus</name>
    <dbReference type="NCBI Taxonomy" id="285351"/>
    <lineage>
        <taxon>Bacteria</taxon>
        <taxon>Bacillati</taxon>
        <taxon>Actinomycetota</taxon>
        <taxon>Actinomycetes</taxon>
        <taxon>Micrococcales</taxon>
        <taxon>Jonesiaceae</taxon>
        <taxon>Flavimobilis</taxon>
    </lineage>
</organism>
<evidence type="ECO:0000313" key="8">
    <source>
        <dbReference type="Proteomes" id="UP000198520"/>
    </source>
</evidence>
<dbReference type="Gene3D" id="3.40.50.720">
    <property type="entry name" value="NAD(P)-binding Rossmann-like Domain"/>
    <property type="match status" value="1"/>
</dbReference>
<dbReference type="EMBL" id="FONZ01000001">
    <property type="protein sequence ID" value="SFE66242.1"/>
    <property type="molecule type" value="Genomic_DNA"/>
</dbReference>
<dbReference type="PANTHER" id="PTHR42813:SF2">
    <property type="entry name" value="DEHYDROGENASE, ZINC-CONTAINING, PUTATIVE (AFU_ORTHOLOGUE AFUA_2G02810)-RELATED"/>
    <property type="match status" value="1"/>
</dbReference>
<dbReference type="InterPro" id="IPR002328">
    <property type="entry name" value="ADH_Zn_CS"/>
</dbReference>
<dbReference type="CDD" id="cd08283">
    <property type="entry name" value="FDH_like_1"/>
    <property type="match status" value="1"/>
</dbReference>
<dbReference type="OrthoDB" id="241504at2"/>
<dbReference type="GO" id="GO:0008270">
    <property type="term" value="F:zinc ion binding"/>
    <property type="evidence" value="ECO:0007669"/>
    <property type="project" value="InterPro"/>
</dbReference>
<dbReference type="PANTHER" id="PTHR42813">
    <property type="entry name" value="ZINC-TYPE ALCOHOL DEHYDROGENASE-LIKE"/>
    <property type="match status" value="1"/>
</dbReference>
<dbReference type="Proteomes" id="UP000198520">
    <property type="component" value="Unassembled WGS sequence"/>
</dbReference>
<sequence>MRALTWQGREDVRVETVPDPQLREATDAIIKVTSTAICGSDLHLYTVLGAFIDPGDILGHEPMGIVEEVGPEVTHIKPGDRVVVPFNVSCGRCWMCSRGLQSQCEVTQVHEHDKGASLLGYTKLYGQVAGGQAEYLRVPQAHYGPIVVPDDGAPDEKYLYLSDVVPTAWQAVQYADIPADGTVVVLGLGPIGQMSARIARHQGARVIAVDLVPERLAMAARHGIETLDMSATDDLVAAVREMTEGRGPDSVIDAVGMEAHGSPALKGIQMGATFLPDAIARPMIKKMGIDRLAALHAAIALVRRGGTISLSGVYGGMVDPMPMMELFDKQVTMRMGQANVRRWVDDIMPLVQDSSDPLGVLDLRTHRVALEDAPTYYEKFQKKTDGAIKVVLDPAMTAGSAPLLGSGGQA</sequence>
<dbReference type="InterPro" id="IPR013149">
    <property type="entry name" value="ADH-like_C"/>
</dbReference>
<dbReference type="InterPro" id="IPR036291">
    <property type="entry name" value="NAD(P)-bd_dom_sf"/>
</dbReference>
<accession>A0A1I2CDH3</accession>
<dbReference type="InterPro" id="IPR011032">
    <property type="entry name" value="GroES-like_sf"/>
</dbReference>
<evidence type="ECO:0000259" key="6">
    <source>
        <dbReference type="SMART" id="SM00829"/>
    </source>
</evidence>
<dbReference type="RefSeq" id="WP_093374143.1">
    <property type="nucleotide sequence ID" value="NZ_BNAN01000001.1"/>
</dbReference>
<dbReference type="Gene3D" id="3.90.180.10">
    <property type="entry name" value="Medium-chain alcohol dehydrogenases, catalytic domain"/>
    <property type="match status" value="1"/>
</dbReference>
<feature type="domain" description="Enoyl reductase (ER)" evidence="6">
    <location>
        <begin position="8"/>
        <end position="392"/>
    </location>
</feature>
<evidence type="ECO:0000313" key="7">
    <source>
        <dbReference type="EMBL" id="SFE66242.1"/>
    </source>
</evidence>